<feature type="transmembrane region" description="Helical" evidence="1">
    <location>
        <begin position="179"/>
        <end position="205"/>
    </location>
</feature>
<evidence type="ECO:0000313" key="3">
    <source>
        <dbReference type="Proteomes" id="UP000256864"/>
    </source>
</evidence>
<feature type="transmembrane region" description="Helical" evidence="1">
    <location>
        <begin position="281"/>
        <end position="301"/>
    </location>
</feature>
<feature type="transmembrane region" description="Helical" evidence="1">
    <location>
        <begin position="253"/>
        <end position="274"/>
    </location>
</feature>
<evidence type="ECO:0008006" key="4">
    <source>
        <dbReference type="Google" id="ProtNLM"/>
    </source>
</evidence>
<accession>A0A371NCX2</accession>
<feature type="transmembrane region" description="Helical" evidence="1">
    <location>
        <begin position="336"/>
        <end position="355"/>
    </location>
</feature>
<feature type="transmembrane region" description="Helical" evidence="1">
    <location>
        <begin position="69"/>
        <end position="91"/>
    </location>
</feature>
<dbReference type="GeneID" id="77403979"/>
<protein>
    <recommendedName>
        <fullName evidence="4">Dolichyl-phosphate-mannose-protein mannosyltransferase</fullName>
    </recommendedName>
</protein>
<organism evidence="2 3">
    <name type="scientific">Methanothermobacter defluvii</name>
    <dbReference type="NCBI Taxonomy" id="49339"/>
    <lineage>
        <taxon>Archaea</taxon>
        <taxon>Methanobacteriati</taxon>
        <taxon>Methanobacteriota</taxon>
        <taxon>Methanomada group</taxon>
        <taxon>Methanobacteria</taxon>
        <taxon>Methanobacteriales</taxon>
        <taxon>Methanobacteriaceae</taxon>
        <taxon>Methanothermobacter</taxon>
    </lineage>
</organism>
<dbReference type="RefSeq" id="WP_115892641.1">
    <property type="nucleotide sequence ID" value="NZ_QREL01000002.1"/>
</dbReference>
<feature type="transmembrane region" description="Helical" evidence="1">
    <location>
        <begin position="307"/>
        <end position="324"/>
    </location>
</feature>
<feature type="transmembrane region" description="Helical" evidence="1">
    <location>
        <begin position="142"/>
        <end position="159"/>
    </location>
</feature>
<dbReference type="AlphaFoldDB" id="A0A371NCX2"/>
<reference evidence="2 3" key="1">
    <citation type="submission" date="2018-07" db="EMBL/GenBank/DDBJ databases">
        <title>Genomic Encyclopedia of Type Strains, Phase IV (KMG-IV): sequencing the most valuable type-strain genomes for metagenomic binning, comparative biology and taxonomic classification.</title>
        <authorList>
            <person name="Goeker M."/>
        </authorList>
    </citation>
    <scope>NUCLEOTIDE SEQUENCE [LARGE SCALE GENOMIC DNA]</scope>
    <source>
        <strain evidence="2 3">DSM 7466</strain>
    </source>
</reference>
<feature type="transmembrane region" description="Helical" evidence="1">
    <location>
        <begin position="96"/>
        <end position="112"/>
    </location>
</feature>
<keyword evidence="1" id="KW-0472">Membrane</keyword>
<feature type="transmembrane region" description="Helical" evidence="1">
    <location>
        <begin position="212"/>
        <end position="233"/>
    </location>
</feature>
<proteinExistence type="predicted"/>
<evidence type="ECO:0000256" key="1">
    <source>
        <dbReference type="SAM" id="Phobius"/>
    </source>
</evidence>
<comment type="caution">
    <text evidence="2">The sequence shown here is derived from an EMBL/GenBank/DDBJ whole genome shotgun (WGS) entry which is preliminary data.</text>
</comment>
<sequence>MRINRVKLNFILILLPPLLACLIALTPTFRYTVPLTWDIYYHIHNATLYMGRGIVFWDPITSAPHGRPIYYPPLFHIMLLFLSKITGLGFFTVSRFMQPVFAFFIVLSFSYVSGKLYGPLAGFLTGMFLFSSLFFMRMMFPIPESLAMISIPLFVYGYYRSMEGCSRLYPVLTGFLLGLMLMTHIFSASIILAVVTLSTIVLYIGKYDIRPWNLLIILGSGLLLASVWYAPLIVKYGFVFRSPATTSLPLEGYITHLGVLLTILSLAGLIHAAGRREKKDVIMAVWTVFVLSLTAAYLLGLKVLSDRILYFALFPMATLSADLFNSIRINNGKWSFYAIILLISLYCIYDGYSLASSIKLEVSDSELDVAEWFRYNGDHATVVVSDYHIQPPIVAVSGQPVSAGGYAPGTIRSISVEKYISSFKYTKHDIMRDRVGYIILDNEQRTPPYSRLVYRNRDFSVYRVNV</sequence>
<keyword evidence="1" id="KW-1133">Transmembrane helix</keyword>
<dbReference type="Proteomes" id="UP000256864">
    <property type="component" value="Unassembled WGS sequence"/>
</dbReference>
<keyword evidence="3" id="KW-1185">Reference proteome</keyword>
<keyword evidence="1" id="KW-0812">Transmembrane</keyword>
<dbReference type="EMBL" id="QREL01000002">
    <property type="protein sequence ID" value="REE26362.1"/>
    <property type="molecule type" value="Genomic_DNA"/>
</dbReference>
<gene>
    <name evidence="2" type="ORF">C7452_1324</name>
</gene>
<evidence type="ECO:0000313" key="2">
    <source>
        <dbReference type="EMBL" id="REE26362.1"/>
    </source>
</evidence>
<name>A0A371NCX2_9EURY</name>